<keyword evidence="6" id="KW-0496">Mitochondrion</keyword>
<dbReference type="GO" id="GO:0032259">
    <property type="term" value="P:methylation"/>
    <property type="evidence" value="ECO:0007669"/>
    <property type="project" value="UniProtKB-KW"/>
</dbReference>
<evidence type="ECO:0000256" key="1">
    <source>
        <dbReference type="ARBA" id="ARBA00004173"/>
    </source>
</evidence>
<dbReference type="OMA" id="DYSCELA"/>
<evidence type="ECO:0000256" key="5">
    <source>
        <dbReference type="ARBA" id="ARBA00022679"/>
    </source>
</evidence>
<comment type="similarity">
    <text evidence="2">Belongs to the NDUFAF7 family.</text>
</comment>
<dbReference type="GO" id="GO:0005739">
    <property type="term" value="C:mitochondrion"/>
    <property type="evidence" value="ECO:0007669"/>
    <property type="project" value="UniProtKB-SubCell"/>
</dbReference>
<evidence type="ECO:0000256" key="7">
    <source>
        <dbReference type="ARBA" id="ARBA00048612"/>
    </source>
</evidence>
<dbReference type="GO" id="GO:0035243">
    <property type="term" value="F:protein-arginine omega-N symmetric methyltransferase activity"/>
    <property type="evidence" value="ECO:0007669"/>
    <property type="project" value="UniProtKB-EC"/>
</dbReference>
<dbReference type="InterPro" id="IPR003788">
    <property type="entry name" value="NDUFAF7"/>
</dbReference>
<evidence type="ECO:0000256" key="2">
    <source>
        <dbReference type="ARBA" id="ARBA00005891"/>
    </source>
</evidence>
<name>A0A1Q2ZW36_ZYGRO</name>
<dbReference type="AlphaFoldDB" id="A0A1Q2ZW36"/>
<dbReference type="EC" id="2.1.1.320" evidence="3"/>
<evidence type="ECO:0000313" key="8">
    <source>
        <dbReference type="EMBL" id="GAV47659.1"/>
    </source>
</evidence>
<evidence type="ECO:0000256" key="6">
    <source>
        <dbReference type="ARBA" id="ARBA00023128"/>
    </source>
</evidence>
<evidence type="ECO:0000313" key="9">
    <source>
        <dbReference type="Proteomes" id="UP000187013"/>
    </source>
</evidence>
<comment type="caution">
    <text evidence="8">The sequence shown here is derived from an EMBL/GenBank/DDBJ whole genome shotgun (WGS) entry which is preliminary data.</text>
</comment>
<evidence type="ECO:0000256" key="4">
    <source>
        <dbReference type="ARBA" id="ARBA00022603"/>
    </source>
</evidence>
<sequence>MHRLLLRKPQVRFQSRYPVVQIEELKSHTLRPGQTATIPLRDYYEWNTMPDLMKYEKFFTRRNPLAGQNMEHLQFYDPIVTQCIAKWLLVDYKLNAYPYYDLNIVNVFTDLRQAVKIAKGMMTYFQSVLSKGMFERIKYFIIPLYNDHTVTTEKLLNGIPGDVRLVENAAIFPPSGSNIDMEKPFSIEDPVYVLMLNDIIKNLSHDLVRFSNELNQWQQCYMDIHTDGTRSKRFDEDMDFWCQYSLRMVLDQDQHLEDEFHVPTRLVQLFDMLKICAPEHKMFAIDVPQRWQPSFWTMVKFLLGRNSIPRSQLTGPSIDEHTMHFIANFNEIQKIYSNVNESAKYCEVEDLAEFVDQWTDLSDVEKHSTLSKDRLNAQWETIHCSNLGVIHTT</sequence>
<dbReference type="EMBL" id="BDGX01000008">
    <property type="protein sequence ID" value="GAV47659.1"/>
    <property type="molecule type" value="Genomic_DNA"/>
</dbReference>
<keyword evidence="5" id="KW-0808">Transferase</keyword>
<proteinExistence type="inferred from homology"/>
<dbReference type="Proteomes" id="UP000187013">
    <property type="component" value="Unassembled WGS sequence"/>
</dbReference>
<gene>
    <name evidence="8" type="ORF">ZYGR_0H05050</name>
</gene>
<protein>
    <recommendedName>
        <fullName evidence="3">type II protein arginine methyltransferase</fullName>
        <ecNumber evidence="3">2.1.1.320</ecNumber>
    </recommendedName>
</protein>
<comment type="subcellular location">
    <subcellularLocation>
        <location evidence="1">Mitochondrion</location>
    </subcellularLocation>
</comment>
<dbReference type="eggNOG" id="ENOG502RR6Q">
    <property type="taxonomic scope" value="Eukaryota"/>
</dbReference>
<keyword evidence="4" id="KW-0489">Methyltransferase</keyword>
<dbReference type="Pfam" id="PF02636">
    <property type="entry name" value="Methyltransf_28"/>
    <property type="match status" value="1"/>
</dbReference>
<organism evidence="8 9">
    <name type="scientific">Zygosaccharomyces rouxii</name>
    <dbReference type="NCBI Taxonomy" id="4956"/>
    <lineage>
        <taxon>Eukaryota</taxon>
        <taxon>Fungi</taxon>
        <taxon>Dikarya</taxon>
        <taxon>Ascomycota</taxon>
        <taxon>Saccharomycotina</taxon>
        <taxon>Saccharomycetes</taxon>
        <taxon>Saccharomycetales</taxon>
        <taxon>Saccharomycetaceae</taxon>
        <taxon>Zygosaccharomyces</taxon>
    </lineage>
</organism>
<evidence type="ECO:0000256" key="3">
    <source>
        <dbReference type="ARBA" id="ARBA00011935"/>
    </source>
</evidence>
<dbReference type="OrthoDB" id="17415at2759"/>
<reference evidence="8 9" key="1">
    <citation type="submission" date="2016-08" db="EMBL/GenBank/DDBJ databases">
        <title>Draft genome sequence of allopolyploid Zygosaccharomyces rouxii.</title>
        <authorList>
            <person name="Watanabe J."/>
            <person name="Uehara K."/>
            <person name="Mogi Y."/>
            <person name="Tsukioka Y."/>
        </authorList>
    </citation>
    <scope>NUCLEOTIDE SEQUENCE [LARGE SCALE GENOMIC DNA]</scope>
    <source>
        <strain evidence="8 9">NBRC 110957</strain>
    </source>
</reference>
<accession>A0A1Q2ZW36</accession>
<comment type="catalytic activity">
    <reaction evidence="7">
        <text>L-arginyl-[protein] + 2 S-adenosyl-L-methionine = N(omega),N(omega)'-dimethyl-L-arginyl-[protein] + 2 S-adenosyl-L-homocysteine + 2 H(+)</text>
        <dbReference type="Rhea" id="RHEA:48108"/>
        <dbReference type="Rhea" id="RHEA-COMP:10532"/>
        <dbReference type="Rhea" id="RHEA-COMP:11992"/>
        <dbReference type="ChEBI" id="CHEBI:15378"/>
        <dbReference type="ChEBI" id="CHEBI:29965"/>
        <dbReference type="ChEBI" id="CHEBI:57856"/>
        <dbReference type="ChEBI" id="CHEBI:59789"/>
        <dbReference type="ChEBI" id="CHEBI:88221"/>
        <dbReference type="EC" id="2.1.1.320"/>
    </reaction>
</comment>